<dbReference type="SUPFAM" id="SSF81301">
    <property type="entry name" value="Nucleotidyltransferase"/>
    <property type="match status" value="1"/>
</dbReference>
<accession>A0A915DS35</accession>
<dbReference type="GO" id="GO:1990817">
    <property type="term" value="F:poly(A) RNA polymerase activity"/>
    <property type="evidence" value="ECO:0007669"/>
    <property type="project" value="InterPro"/>
</dbReference>
<organism evidence="2 3">
    <name type="scientific">Ditylenchus dipsaci</name>
    <dbReference type="NCBI Taxonomy" id="166011"/>
    <lineage>
        <taxon>Eukaryota</taxon>
        <taxon>Metazoa</taxon>
        <taxon>Ecdysozoa</taxon>
        <taxon>Nematoda</taxon>
        <taxon>Chromadorea</taxon>
        <taxon>Rhabditida</taxon>
        <taxon>Tylenchina</taxon>
        <taxon>Tylenchomorpha</taxon>
        <taxon>Sphaerularioidea</taxon>
        <taxon>Anguinidae</taxon>
        <taxon>Anguininae</taxon>
        <taxon>Ditylenchus</taxon>
    </lineage>
</organism>
<keyword evidence="2" id="KW-1185">Reference proteome</keyword>
<dbReference type="SUPFAM" id="SSF81631">
    <property type="entry name" value="PAP/OAS1 substrate-binding domain"/>
    <property type="match status" value="1"/>
</dbReference>
<dbReference type="Gene3D" id="1.10.1410.10">
    <property type="match status" value="1"/>
</dbReference>
<dbReference type="WBParaSite" id="jg22940">
    <property type="protein sequence ID" value="jg22940"/>
    <property type="gene ID" value="jg22940"/>
</dbReference>
<dbReference type="InterPro" id="IPR045862">
    <property type="entry name" value="Trf4-like"/>
</dbReference>
<proteinExistence type="predicted"/>
<dbReference type="PANTHER" id="PTHR23092">
    <property type="entry name" value="POLY(A) RNA POLYMERASE"/>
    <property type="match status" value="1"/>
</dbReference>
<dbReference type="CDD" id="cd05402">
    <property type="entry name" value="NT_PAP_TUTase"/>
    <property type="match status" value="1"/>
</dbReference>
<reference evidence="3" key="1">
    <citation type="submission" date="2022-11" db="UniProtKB">
        <authorList>
            <consortium name="WormBaseParasite"/>
        </authorList>
    </citation>
    <scope>IDENTIFICATION</scope>
</reference>
<dbReference type="AlphaFoldDB" id="A0A915DS35"/>
<dbReference type="PANTHER" id="PTHR23092:SF15">
    <property type="entry name" value="INACTIVE NON-CANONICAL POLY(A) RNA POLYMERASE PROTEIN TRF4-2-RELATED"/>
    <property type="match status" value="1"/>
</dbReference>
<dbReference type="GO" id="GO:0031123">
    <property type="term" value="P:RNA 3'-end processing"/>
    <property type="evidence" value="ECO:0007669"/>
    <property type="project" value="TreeGrafter"/>
</dbReference>
<dbReference type="Proteomes" id="UP000887574">
    <property type="component" value="Unplaced"/>
</dbReference>
<evidence type="ECO:0000259" key="1">
    <source>
        <dbReference type="Pfam" id="PF22600"/>
    </source>
</evidence>
<protein>
    <submittedName>
        <fullName evidence="3">Polymerase nucleotidyl transferase domain-containing protein</fullName>
    </submittedName>
</protein>
<dbReference type="Pfam" id="PF22600">
    <property type="entry name" value="MTPAP-like_central"/>
    <property type="match status" value="1"/>
</dbReference>
<dbReference type="InterPro" id="IPR043519">
    <property type="entry name" value="NT_sf"/>
</dbReference>
<evidence type="ECO:0000313" key="3">
    <source>
        <dbReference type="WBParaSite" id="jg22940"/>
    </source>
</evidence>
<evidence type="ECO:0000313" key="2">
    <source>
        <dbReference type="Proteomes" id="UP000887574"/>
    </source>
</evidence>
<name>A0A915DS35_9BILA</name>
<dbReference type="GO" id="GO:0003729">
    <property type="term" value="F:mRNA binding"/>
    <property type="evidence" value="ECO:0007669"/>
    <property type="project" value="TreeGrafter"/>
</dbReference>
<dbReference type="GO" id="GO:0005730">
    <property type="term" value="C:nucleolus"/>
    <property type="evidence" value="ECO:0007669"/>
    <property type="project" value="TreeGrafter"/>
</dbReference>
<dbReference type="GO" id="GO:0031499">
    <property type="term" value="C:TRAMP complex"/>
    <property type="evidence" value="ECO:0007669"/>
    <property type="project" value="TreeGrafter"/>
</dbReference>
<sequence length="420" mass="48164">MQHPNKYLCMDPIRSDLRNFLTLILGGARHSYSFTTDSFQNGLGQRVSVVGQNPRDCRFQPQALSVGTNQNPIRMNNLTLENWGDACPSQVNIKIENQQQLTANNHLSFGTELTQRNDRGNPFQMPVWVGRKRYQPTLESIHDEVMDLYDWIKPTILLRRFVFNRVCEVLGPLFRPSLIGVFGSVATNLFLPTSDIDIAVTSLDHSEKKLIEVVDLLRHAEDFDSVSAIGRTKVPIVKFVHKKTGFNLDISFNTSKTLNRTFQWIQRQKRSYPIIEPLALVLKRFLTQCGPSFSEPYYGGLSSYALVVMIVHFVERVSPKGKILKLAVSIMCWTCQSSDRAYCDPLWVQDPTDIDNNIGAYHTISQDLKLCRQIEPIHIKIHYSGPMISSIYRFKDEEILRRQQCIDYMRSGTCQLSNNR</sequence>
<dbReference type="InterPro" id="IPR054708">
    <property type="entry name" value="MTPAP-like_central"/>
</dbReference>
<dbReference type="Gene3D" id="3.30.460.10">
    <property type="entry name" value="Beta Polymerase, domain 2"/>
    <property type="match status" value="1"/>
</dbReference>
<feature type="domain" description="Poly(A) RNA polymerase mitochondrial-like central palm" evidence="1">
    <location>
        <begin position="144"/>
        <end position="258"/>
    </location>
</feature>
<dbReference type="GO" id="GO:0043634">
    <property type="term" value="P:polyadenylation-dependent ncRNA catabolic process"/>
    <property type="evidence" value="ECO:0007669"/>
    <property type="project" value="TreeGrafter"/>
</dbReference>